<dbReference type="EMBL" id="JACHJV010000003">
    <property type="protein sequence ID" value="MBB4928661.1"/>
    <property type="molecule type" value="Genomic_DNA"/>
</dbReference>
<organism evidence="1 2">
    <name type="scientific">Kitasatospora kifunensis</name>
    <name type="common">Streptomyces kifunensis</name>
    <dbReference type="NCBI Taxonomy" id="58351"/>
    <lineage>
        <taxon>Bacteria</taxon>
        <taxon>Bacillati</taxon>
        <taxon>Actinomycetota</taxon>
        <taxon>Actinomycetes</taxon>
        <taxon>Kitasatosporales</taxon>
        <taxon>Streptomycetaceae</taxon>
        <taxon>Kitasatospora</taxon>
    </lineage>
</organism>
<keyword evidence="2" id="KW-1185">Reference proteome</keyword>
<reference evidence="1 2" key="1">
    <citation type="submission" date="2020-08" db="EMBL/GenBank/DDBJ databases">
        <title>Sequencing the genomes of 1000 actinobacteria strains.</title>
        <authorList>
            <person name="Klenk H.-P."/>
        </authorList>
    </citation>
    <scope>NUCLEOTIDE SEQUENCE [LARGE SCALE GENOMIC DNA]</scope>
    <source>
        <strain evidence="1 2">DSM 41654</strain>
    </source>
</reference>
<dbReference type="AlphaFoldDB" id="A0A7W7RC34"/>
<comment type="caution">
    <text evidence="1">The sequence shown here is derived from an EMBL/GenBank/DDBJ whole genome shotgun (WGS) entry which is preliminary data.</text>
</comment>
<gene>
    <name evidence="1" type="ORF">FHR34_007758</name>
</gene>
<proteinExistence type="predicted"/>
<sequence length="35" mass="3719">MAARTVNTMPDGSCEPFSFPEGAESYIDIPLSTLA</sequence>
<accession>A0A7W7RC34</accession>
<evidence type="ECO:0000313" key="1">
    <source>
        <dbReference type="EMBL" id="MBB4928661.1"/>
    </source>
</evidence>
<dbReference type="Proteomes" id="UP000540506">
    <property type="component" value="Unassembled WGS sequence"/>
</dbReference>
<name>A0A7W7RC34_KITKI</name>
<protein>
    <submittedName>
        <fullName evidence="1">Uncharacterized protein</fullName>
    </submittedName>
</protein>
<evidence type="ECO:0000313" key="2">
    <source>
        <dbReference type="Proteomes" id="UP000540506"/>
    </source>
</evidence>